<dbReference type="InterPro" id="IPR051678">
    <property type="entry name" value="AGP_Transferase"/>
</dbReference>
<dbReference type="Proteomes" id="UP000799779">
    <property type="component" value="Unassembled WGS sequence"/>
</dbReference>
<dbReference type="OrthoDB" id="10003767at2759"/>
<dbReference type="AlphaFoldDB" id="A0A6A5W654"/>
<dbReference type="PANTHER" id="PTHR21310">
    <property type="entry name" value="AMINOGLYCOSIDE PHOSPHOTRANSFERASE-RELATED-RELATED"/>
    <property type="match status" value="1"/>
</dbReference>
<organism evidence="1 2">
    <name type="scientific">Amniculicola lignicola CBS 123094</name>
    <dbReference type="NCBI Taxonomy" id="1392246"/>
    <lineage>
        <taxon>Eukaryota</taxon>
        <taxon>Fungi</taxon>
        <taxon>Dikarya</taxon>
        <taxon>Ascomycota</taxon>
        <taxon>Pezizomycotina</taxon>
        <taxon>Dothideomycetes</taxon>
        <taxon>Pleosporomycetidae</taxon>
        <taxon>Pleosporales</taxon>
        <taxon>Amniculicolaceae</taxon>
        <taxon>Amniculicola</taxon>
    </lineage>
</organism>
<dbReference type="PANTHER" id="PTHR21310:SF56">
    <property type="entry name" value="AMINOGLYCOSIDE PHOSPHOTRANSFERASE DOMAIN-CONTAINING PROTEIN"/>
    <property type="match status" value="1"/>
</dbReference>
<reference evidence="1" key="1">
    <citation type="journal article" date="2020" name="Stud. Mycol.">
        <title>101 Dothideomycetes genomes: a test case for predicting lifestyles and emergence of pathogens.</title>
        <authorList>
            <person name="Haridas S."/>
            <person name="Albert R."/>
            <person name="Binder M."/>
            <person name="Bloem J."/>
            <person name="Labutti K."/>
            <person name="Salamov A."/>
            <person name="Andreopoulos B."/>
            <person name="Baker S."/>
            <person name="Barry K."/>
            <person name="Bills G."/>
            <person name="Bluhm B."/>
            <person name="Cannon C."/>
            <person name="Castanera R."/>
            <person name="Culley D."/>
            <person name="Daum C."/>
            <person name="Ezra D."/>
            <person name="Gonzalez J."/>
            <person name="Henrissat B."/>
            <person name="Kuo A."/>
            <person name="Liang C."/>
            <person name="Lipzen A."/>
            <person name="Lutzoni F."/>
            <person name="Magnuson J."/>
            <person name="Mondo S."/>
            <person name="Nolan M."/>
            <person name="Ohm R."/>
            <person name="Pangilinan J."/>
            <person name="Park H.-J."/>
            <person name="Ramirez L."/>
            <person name="Alfaro M."/>
            <person name="Sun H."/>
            <person name="Tritt A."/>
            <person name="Yoshinaga Y."/>
            <person name="Zwiers L.-H."/>
            <person name="Turgeon B."/>
            <person name="Goodwin S."/>
            <person name="Spatafora J."/>
            <person name="Crous P."/>
            <person name="Grigoriev I."/>
        </authorList>
    </citation>
    <scope>NUCLEOTIDE SEQUENCE</scope>
    <source>
        <strain evidence="1">CBS 123094</strain>
    </source>
</reference>
<feature type="non-terminal residue" evidence="1">
    <location>
        <position position="1"/>
    </location>
</feature>
<accession>A0A6A5W654</accession>
<gene>
    <name evidence="1" type="ORF">P154DRAFT_379717</name>
</gene>
<sequence length="291" mass="33345">STTSSSHSNEEPFDIFEPKVLALCRDLWPNLKSREFQVTPMAGGAYNRVIGIEVTKTKAKVHSLPYGNYVIRIPRDNINAWMEHEVAIIDYLNAETTIPVPRTVKYDLTSNNGICARYALQPRVPGSPAIESYQNLNVAQKISFATQLDKIVKIMNEFGLFDDNVHYLTHMDLEPRNILIHVKDSSTANLSAILDWDSAIFAPAFLNCKPPSWLWAWEAYCEEDEAKANDIPKYRDMQKIKEAFEDAAGFQFLRYAYTPEYRLARNIFRLAIQGIETNDGFNEVEDIIKQW</sequence>
<evidence type="ECO:0000313" key="1">
    <source>
        <dbReference type="EMBL" id="KAF1996299.1"/>
    </source>
</evidence>
<protein>
    <submittedName>
        <fullName evidence="1">Uncharacterized protein</fullName>
    </submittedName>
</protein>
<feature type="non-terminal residue" evidence="1">
    <location>
        <position position="291"/>
    </location>
</feature>
<dbReference type="InterPro" id="IPR011009">
    <property type="entry name" value="Kinase-like_dom_sf"/>
</dbReference>
<dbReference type="SUPFAM" id="SSF56112">
    <property type="entry name" value="Protein kinase-like (PK-like)"/>
    <property type="match status" value="1"/>
</dbReference>
<keyword evidence="2" id="KW-1185">Reference proteome</keyword>
<dbReference type="EMBL" id="ML977627">
    <property type="protein sequence ID" value="KAF1996299.1"/>
    <property type="molecule type" value="Genomic_DNA"/>
</dbReference>
<name>A0A6A5W654_9PLEO</name>
<proteinExistence type="predicted"/>
<evidence type="ECO:0000313" key="2">
    <source>
        <dbReference type="Proteomes" id="UP000799779"/>
    </source>
</evidence>